<dbReference type="SUPFAM" id="SSF52402">
    <property type="entry name" value="Adenine nucleotide alpha hydrolases-like"/>
    <property type="match status" value="1"/>
</dbReference>
<dbReference type="InterPro" id="IPR029055">
    <property type="entry name" value="Ntn_hydrolases_N"/>
</dbReference>
<dbReference type="KEGG" id="smaa:IT774_13565"/>
<dbReference type="InterPro" id="IPR001962">
    <property type="entry name" value="Asn_synthase"/>
</dbReference>
<dbReference type="Proteomes" id="UP000595095">
    <property type="component" value="Chromosome"/>
</dbReference>
<evidence type="ECO:0000313" key="7">
    <source>
        <dbReference type="Proteomes" id="UP000595095"/>
    </source>
</evidence>
<evidence type="ECO:0000259" key="5">
    <source>
        <dbReference type="Pfam" id="PF00733"/>
    </source>
</evidence>
<feature type="domain" description="Asparagine synthetase" evidence="5">
    <location>
        <begin position="161"/>
        <end position="516"/>
    </location>
</feature>
<dbReference type="PIRSF" id="PIRSF001589">
    <property type="entry name" value="Asn_synthetase_glu-h"/>
    <property type="match status" value="1"/>
</dbReference>
<dbReference type="GO" id="GO:0004066">
    <property type="term" value="F:asparagine synthase (glutamine-hydrolyzing) activity"/>
    <property type="evidence" value="ECO:0007669"/>
    <property type="project" value="UniProtKB-EC"/>
</dbReference>
<dbReference type="InterPro" id="IPR014729">
    <property type="entry name" value="Rossmann-like_a/b/a_fold"/>
</dbReference>
<protein>
    <recommendedName>
        <fullName evidence="3">asparagine synthase (glutamine-hydrolyzing)</fullName>
        <ecNumber evidence="3">6.3.5.4</ecNumber>
    </recommendedName>
</protein>
<proteinExistence type="inferred from homology"/>
<organism evidence="6 7">
    <name type="scientific">Salinimonas marina</name>
    <dbReference type="NCBI Taxonomy" id="2785918"/>
    <lineage>
        <taxon>Bacteria</taxon>
        <taxon>Pseudomonadati</taxon>
        <taxon>Pseudomonadota</taxon>
        <taxon>Gammaproteobacteria</taxon>
        <taxon>Alteromonadales</taxon>
        <taxon>Alteromonadaceae</taxon>
        <taxon>Alteromonas/Salinimonas group</taxon>
        <taxon>Salinimonas</taxon>
    </lineage>
</organism>
<dbReference type="PANTHER" id="PTHR43284:SF1">
    <property type="entry name" value="ASPARAGINE SYNTHETASE"/>
    <property type="match status" value="1"/>
</dbReference>
<evidence type="ECO:0000313" key="6">
    <source>
        <dbReference type="EMBL" id="QPG05144.1"/>
    </source>
</evidence>
<evidence type="ECO:0000256" key="1">
    <source>
        <dbReference type="ARBA" id="ARBA00005187"/>
    </source>
</evidence>
<dbReference type="InterPro" id="IPR006426">
    <property type="entry name" value="Asn_synth_AEB"/>
</dbReference>
<reference evidence="6 7" key="1">
    <citation type="submission" date="2020-11" db="EMBL/GenBank/DDBJ databases">
        <title>Complete genome sequence for Salinimonas sp. strain G2-b.</title>
        <authorList>
            <person name="Park S.-J."/>
        </authorList>
    </citation>
    <scope>NUCLEOTIDE SEQUENCE [LARGE SCALE GENOMIC DNA]</scope>
    <source>
        <strain evidence="6 7">G2-b</strain>
    </source>
</reference>
<dbReference type="InterPro" id="IPR051786">
    <property type="entry name" value="ASN_synthetase/amidase"/>
</dbReference>
<evidence type="ECO:0000256" key="2">
    <source>
        <dbReference type="ARBA" id="ARBA00005752"/>
    </source>
</evidence>
<dbReference type="Gene3D" id="3.40.50.620">
    <property type="entry name" value="HUPs"/>
    <property type="match status" value="1"/>
</dbReference>
<dbReference type="AlphaFoldDB" id="A0A7S9DWC8"/>
<dbReference type="GO" id="GO:0006529">
    <property type="term" value="P:asparagine biosynthetic process"/>
    <property type="evidence" value="ECO:0007669"/>
    <property type="project" value="InterPro"/>
</dbReference>
<dbReference type="Pfam" id="PF00733">
    <property type="entry name" value="Asn_synthase"/>
    <property type="match status" value="1"/>
</dbReference>
<dbReference type="RefSeq" id="WP_195810235.1">
    <property type="nucleotide sequence ID" value="NZ_CP064795.1"/>
</dbReference>
<sequence>MTHDARPFSFDAHHIYRHPEFELHQTDTSPLYQYQSELQLNDTRQPAFCYTNQCLYIATDSLALRPLYHTVYQSVYLISDSAQLLHNVTGRTTEFSGPALAGWLSGQPMNHLCAHQQIAVLAAGHRLEFADDTVKVSKYWDIDPSYKLRFPDDDTYAAYFKDCLDTVIAAQMATHEVIATQMSGGMDSTSITALASLQAKAQNKKCIALSHFYPGDSASDESELINDMRHHLSLTNVLSQTVDTQNYRDFLSLYPAHFDHPGIVLSPRYNDELAMLAKQDVTLLLTGNGGDETCWGHASAYTQRLLNKDFSVIPEVYQACRVTGMPFLKVARHLFVRPMIPGPLITLAKALKRNSKHSLLPLWLTPKARTMAEESFTISNPFDAKRAPMNHARYFAMKNSTTFNSVRSYDEVSKQHNIKVCHPFFDQTLVEASFALPEKQLIRGAYPKFILRNAMNGLLPDSVCWKTTKTTFDIHFANLVKENRDSLRQCIQHPLLADMGLLDINQALQAFDDTLNNNNSGIKVDLLFLILTQRWVAELVN</sequence>
<comment type="catalytic activity">
    <reaction evidence="4">
        <text>L-aspartate + L-glutamine + ATP + H2O = L-asparagine + L-glutamate + AMP + diphosphate + H(+)</text>
        <dbReference type="Rhea" id="RHEA:12228"/>
        <dbReference type="ChEBI" id="CHEBI:15377"/>
        <dbReference type="ChEBI" id="CHEBI:15378"/>
        <dbReference type="ChEBI" id="CHEBI:29985"/>
        <dbReference type="ChEBI" id="CHEBI:29991"/>
        <dbReference type="ChEBI" id="CHEBI:30616"/>
        <dbReference type="ChEBI" id="CHEBI:33019"/>
        <dbReference type="ChEBI" id="CHEBI:58048"/>
        <dbReference type="ChEBI" id="CHEBI:58359"/>
        <dbReference type="ChEBI" id="CHEBI:456215"/>
        <dbReference type="EC" id="6.3.5.4"/>
    </reaction>
</comment>
<accession>A0A7S9DWC8</accession>
<name>A0A7S9DWC8_9ALTE</name>
<dbReference type="EMBL" id="CP064795">
    <property type="protein sequence ID" value="QPG05144.1"/>
    <property type="molecule type" value="Genomic_DNA"/>
</dbReference>
<dbReference type="PANTHER" id="PTHR43284">
    <property type="entry name" value="ASPARAGINE SYNTHETASE (GLUTAMINE-HYDROLYZING)"/>
    <property type="match status" value="1"/>
</dbReference>
<gene>
    <name evidence="6" type="ORF">IT774_13565</name>
</gene>
<evidence type="ECO:0000256" key="4">
    <source>
        <dbReference type="ARBA" id="ARBA00048741"/>
    </source>
</evidence>
<comment type="pathway">
    <text evidence="1">Amino-acid biosynthesis; L-asparagine biosynthesis; L-asparagine from L-aspartate (L-Gln route): step 1/1.</text>
</comment>
<evidence type="ECO:0000256" key="3">
    <source>
        <dbReference type="ARBA" id="ARBA00012737"/>
    </source>
</evidence>
<comment type="similarity">
    <text evidence="2">Belongs to the asparagine synthetase family.</text>
</comment>
<dbReference type="EC" id="6.3.5.4" evidence="3"/>
<keyword evidence="7" id="KW-1185">Reference proteome</keyword>
<dbReference type="SUPFAM" id="SSF56235">
    <property type="entry name" value="N-terminal nucleophile aminohydrolases (Ntn hydrolases)"/>
    <property type="match status" value="1"/>
</dbReference>